<protein>
    <submittedName>
        <fullName evidence="6">Capsule biosynthesis protein CapD</fullName>
        <ecNumber evidence="6">2.3.2.-</ecNumber>
    </submittedName>
</protein>
<dbReference type="PRINTS" id="PR01210">
    <property type="entry name" value="GGTRANSPTASE"/>
</dbReference>
<dbReference type="RefSeq" id="WP_024037491.1">
    <property type="nucleotide sequence ID" value="NZ_CACRUE010000022.1"/>
</dbReference>
<accession>A0A6N3APV2</accession>
<dbReference type="PANTHER" id="PTHR43199:SF1">
    <property type="entry name" value="GLUTATHIONE HYDROLASE PROENZYME"/>
    <property type="match status" value="1"/>
</dbReference>
<evidence type="ECO:0000256" key="4">
    <source>
        <dbReference type="ARBA" id="ARBA00023145"/>
    </source>
</evidence>
<keyword evidence="6" id="KW-0012">Acyltransferase</keyword>
<dbReference type="GO" id="GO:0016746">
    <property type="term" value="F:acyltransferase activity"/>
    <property type="evidence" value="ECO:0007669"/>
    <property type="project" value="UniProtKB-KW"/>
</dbReference>
<sequence>MAKNKRRSKKKSTKQNKNLGLIIVAIAILVIGGGIYFLKSSKTKNQANTNATIESSHSYVVSTSNEKATEIGEKVLAEGGNAVDAAIAVSYALGVAQPYASGIGGGGGMLIYNPDNDEYKFYDYKDCSPFSNEKRQGDIGVPGFVAGMEKISKDLGTKNISDLIGYSVDLAKNGVTVNADTVKAMNSFSNLLAKDKDYVKDGELLKEGDTLVQSELATTLEKIQNEGAKAFYSGEIAENIAKAGSMKVSDLEQYEVKTHEPVSGEFNGYKVVSAPPPFSGTSLIQMLEIIEQEGKTKDIKDANTYLEVLNNATTLANYDRGKKIADLDFKNVDYNSLTTEDYIKNLLKEKNATYSEDDESESTTHFVIVDKNGMVVSCTNTLGHFYGAQEKVNGFYLNSSLKSFGTKGINKYEPGKRPRTYTSPTIIQKGNDYIMGIGTPGGIRILKMLVPIIVDNLYFGHDLQEAINKSRVIFQEPGMIVREGGRDEDYIINVDNSQFPYMDLKDQLYFGAVQAGGISNGKYFGASDNRRLGKVSINQD</sequence>
<feature type="transmembrane region" description="Helical" evidence="5">
    <location>
        <begin position="20"/>
        <end position="38"/>
    </location>
</feature>
<evidence type="ECO:0000256" key="3">
    <source>
        <dbReference type="ARBA" id="ARBA00022801"/>
    </source>
</evidence>
<keyword evidence="5" id="KW-1133">Transmembrane helix</keyword>
<dbReference type="EMBL" id="CACRUE010000022">
    <property type="protein sequence ID" value="VYT94414.1"/>
    <property type="molecule type" value="Genomic_DNA"/>
</dbReference>
<keyword evidence="3" id="KW-0378">Hydrolase</keyword>
<keyword evidence="4" id="KW-0865">Zymogen</keyword>
<dbReference type="EC" id="2.3.2.-" evidence="6"/>
<dbReference type="InterPro" id="IPR029055">
    <property type="entry name" value="Ntn_hydrolases_N"/>
</dbReference>
<comment type="similarity">
    <text evidence="1">Belongs to the gamma-glutamyltransferase family.</text>
</comment>
<dbReference type="Gene3D" id="3.60.20.40">
    <property type="match status" value="1"/>
</dbReference>
<evidence type="ECO:0000313" key="6">
    <source>
        <dbReference type="EMBL" id="VYT94414.1"/>
    </source>
</evidence>
<evidence type="ECO:0000256" key="5">
    <source>
        <dbReference type="SAM" id="Phobius"/>
    </source>
</evidence>
<dbReference type="GO" id="GO:0016787">
    <property type="term" value="F:hydrolase activity"/>
    <property type="evidence" value="ECO:0007669"/>
    <property type="project" value="UniProtKB-KW"/>
</dbReference>
<evidence type="ECO:0000256" key="2">
    <source>
        <dbReference type="ARBA" id="ARBA00022679"/>
    </source>
</evidence>
<keyword evidence="5" id="KW-0812">Transmembrane</keyword>
<keyword evidence="2 6" id="KW-0808">Transferase</keyword>
<reference evidence="6" key="1">
    <citation type="submission" date="2019-11" db="EMBL/GenBank/DDBJ databases">
        <authorList>
            <person name="Feng L."/>
        </authorList>
    </citation>
    <scope>NUCLEOTIDE SEQUENCE</scope>
    <source>
        <strain evidence="6">IbartlettiiLFYP30</strain>
    </source>
</reference>
<name>A0A6N3APV2_9FIRM</name>
<dbReference type="SUPFAM" id="SSF56235">
    <property type="entry name" value="N-terminal nucleophile aminohydrolases (Ntn hydrolases)"/>
    <property type="match status" value="1"/>
</dbReference>
<proteinExistence type="inferred from homology"/>
<gene>
    <name evidence="6" type="primary">capD_1</name>
    <name evidence="6" type="ORF">IBLFYP30_01389</name>
</gene>
<dbReference type="AlphaFoldDB" id="A0A6N3APV2"/>
<dbReference type="InterPro" id="IPR051792">
    <property type="entry name" value="GGT_bact"/>
</dbReference>
<dbReference type="Pfam" id="PF01019">
    <property type="entry name" value="G_glu_transpept"/>
    <property type="match status" value="1"/>
</dbReference>
<dbReference type="Gene3D" id="1.10.246.230">
    <property type="match status" value="1"/>
</dbReference>
<dbReference type="PANTHER" id="PTHR43199">
    <property type="entry name" value="GLUTATHIONE HYDROLASE"/>
    <property type="match status" value="1"/>
</dbReference>
<organism evidence="6">
    <name type="scientific">Intestinibacter bartlettii</name>
    <dbReference type="NCBI Taxonomy" id="261299"/>
    <lineage>
        <taxon>Bacteria</taxon>
        <taxon>Bacillati</taxon>
        <taxon>Bacillota</taxon>
        <taxon>Clostridia</taxon>
        <taxon>Peptostreptococcales</taxon>
        <taxon>Peptostreptococcaceae</taxon>
        <taxon>Intestinibacter</taxon>
    </lineage>
</organism>
<dbReference type="InterPro" id="IPR043137">
    <property type="entry name" value="GGT_ssub_C"/>
</dbReference>
<keyword evidence="5" id="KW-0472">Membrane</keyword>
<evidence type="ECO:0000256" key="1">
    <source>
        <dbReference type="ARBA" id="ARBA00009381"/>
    </source>
</evidence>